<organism evidence="10 11">
    <name type="scientific">Angomonas deanei</name>
    <dbReference type="NCBI Taxonomy" id="59799"/>
    <lineage>
        <taxon>Eukaryota</taxon>
        <taxon>Discoba</taxon>
        <taxon>Euglenozoa</taxon>
        <taxon>Kinetoplastea</taxon>
        <taxon>Metakinetoplastina</taxon>
        <taxon>Trypanosomatida</taxon>
        <taxon>Trypanosomatidae</taxon>
        <taxon>Strigomonadinae</taxon>
        <taxon>Angomonas</taxon>
    </lineage>
</organism>
<dbReference type="InterPro" id="IPR052571">
    <property type="entry name" value="Mt_RNA_Methyltransferase"/>
</dbReference>
<feature type="region of interest" description="Disordered" evidence="9">
    <location>
        <begin position="409"/>
        <end position="464"/>
    </location>
</feature>
<comment type="function">
    <text evidence="7">Mitochondrial ribosome (mitoribosome) assembly factor. Binds at the interface of the head and body domains of the mitochondrial small ribosomal subunit (mt-SSU), occluding the mRNA channel and preventing compaction of the head domain towards the body. Probable inactive methyltransferase: retains the characteristic folding and ability to bind S-adenosyl-L-methionine, but it probably lost its methyltransferase activity.</text>
</comment>
<evidence type="ECO:0000256" key="4">
    <source>
        <dbReference type="ARBA" id="ARBA00023004"/>
    </source>
</evidence>
<dbReference type="PANTHER" id="PTHR13184">
    <property type="entry name" value="37S RIBOSOMAL PROTEIN S22"/>
    <property type="match status" value="1"/>
</dbReference>
<dbReference type="GO" id="GO:0046872">
    <property type="term" value="F:metal ion binding"/>
    <property type="evidence" value="ECO:0007669"/>
    <property type="project" value="UniProtKB-KW"/>
</dbReference>
<evidence type="ECO:0000256" key="6">
    <source>
        <dbReference type="ARBA" id="ARBA00023128"/>
    </source>
</evidence>
<feature type="compositionally biased region" description="Basic and acidic residues" evidence="9">
    <location>
        <begin position="436"/>
        <end position="450"/>
    </location>
</feature>
<keyword evidence="3" id="KW-0809">Transit peptide</keyword>
<evidence type="ECO:0000256" key="2">
    <source>
        <dbReference type="ARBA" id="ARBA00022723"/>
    </source>
</evidence>
<evidence type="ECO:0000256" key="9">
    <source>
        <dbReference type="SAM" id="MobiDB-lite"/>
    </source>
</evidence>
<feature type="compositionally biased region" description="Acidic residues" evidence="9">
    <location>
        <begin position="426"/>
        <end position="435"/>
    </location>
</feature>
<keyword evidence="6" id="KW-0496">Mitochondrion</keyword>
<reference evidence="10 11" key="1">
    <citation type="submission" date="2020-08" db="EMBL/GenBank/DDBJ databases">
        <authorList>
            <person name="Newling K."/>
            <person name="Davey J."/>
            <person name="Forrester S."/>
        </authorList>
    </citation>
    <scope>NUCLEOTIDE SEQUENCE [LARGE SCALE GENOMIC DNA]</scope>
    <source>
        <strain evidence="11">Crithidia deanei Carvalho (ATCC PRA-265)</strain>
    </source>
</reference>
<feature type="compositionally biased region" description="Low complexity" evidence="9">
    <location>
        <begin position="72"/>
        <end position="82"/>
    </location>
</feature>
<evidence type="ECO:0000256" key="5">
    <source>
        <dbReference type="ARBA" id="ARBA00023014"/>
    </source>
</evidence>
<dbReference type="GO" id="GO:0008168">
    <property type="term" value="F:methyltransferase activity"/>
    <property type="evidence" value="ECO:0007669"/>
    <property type="project" value="InterPro"/>
</dbReference>
<dbReference type="GO" id="GO:0051536">
    <property type="term" value="F:iron-sulfur cluster binding"/>
    <property type="evidence" value="ECO:0007669"/>
    <property type="project" value="UniProtKB-KW"/>
</dbReference>
<keyword evidence="8" id="KW-0175">Coiled coil</keyword>
<gene>
    <name evidence="10" type="ORF">ADEAN_000746700</name>
</gene>
<dbReference type="PANTHER" id="PTHR13184:SF5">
    <property type="entry name" value="METHYLTRANSFERASE-LIKE PROTEIN 17, MITOCHONDRIAL"/>
    <property type="match status" value="1"/>
</dbReference>
<protein>
    <submittedName>
        <fullName evidence="10">Mitochondrial small ribosomal subunit Rsm22, putative</fullName>
    </submittedName>
</protein>
<sequence>MIILQVTETIIHPTFPLSFHFCFFNDNCIENHRRMMRRLGTTALGHSRQPSPYSVRSIGQIPLAGAMHKPGEPSTEPSSSSTLGGKETWSQFSSKMRHGRRRIKTIDIAAKMSYEYQMLKKLCKRRPAMRQWTVRDDFCNMDPGVVVMSPSMQAAFMKVFRLKDKGLIRQCLRDIIPIIEYRNREEKPFSKAMSSSDMIPEGEPDTLNQKKRELFERTEKGENFKDLRLSDRRSQAKLRFKIRQRLLKFQRQLAVANAVATRTVLYSADDAIGYFLFRGPAMYAGVHRVLFELSKQLPHFVPKTMLDFGSGTGTSILVAKEVFDPSTLAYPLYRNLRQTMTLNESAKQHQNKELRYDLKRLERNNEEKKRARFMAVAALLERGEIDPMQLPDDLRREIADVASHAAAAKARRLRQESHARHQELVDGTEWEEDDPFSDKKDNQEDPNDHMEGEEDGPEGSTAAKKKTWWEKLVDMETDTAAQKAHKRLQPLQEITAIEPSPGMMEIGSMVLLEDVPNVTWKRYLLPEDEVVQHDLVIAAYSLSEIASSANRKKLSSSCGK</sequence>
<evidence type="ECO:0000256" key="8">
    <source>
        <dbReference type="SAM" id="Coils"/>
    </source>
</evidence>
<feature type="region of interest" description="Disordered" evidence="9">
    <location>
        <begin position="64"/>
        <end position="97"/>
    </location>
</feature>
<comment type="subcellular location">
    <subcellularLocation>
        <location evidence="1">Mitochondrion</location>
    </subcellularLocation>
</comment>
<feature type="compositionally biased region" description="Basic and acidic residues" evidence="9">
    <location>
        <begin position="413"/>
        <end position="424"/>
    </location>
</feature>
<evidence type="ECO:0000256" key="1">
    <source>
        <dbReference type="ARBA" id="ARBA00004173"/>
    </source>
</evidence>
<dbReference type="GO" id="GO:0005763">
    <property type="term" value="C:mitochondrial small ribosomal subunit"/>
    <property type="evidence" value="ECO:0007669"/>
    <property type="project" value="TreeGrafter"/>
</dbReference>
<evidence type="ECO:0000313" key="11">
    <source>
        <dbReference type="Proteomes" id="UP000515908"/>
    </source>
</evidence>
<dbReference type="GO" id="GO:0003735">
    <property type="term" value="F:structural constituent of ribosome"/>
    <property type="evidence" value="ECO:0007669"/>
    <property type="project" value="TreeGrafter"/>
</dbReference>
<accession>A0A7G2CN08</accession>
<dbReference type="OrthoDB" id="421327at2759"/>
<feature type="coiled-coil region" evidence="8">
    <location>
        <begin position="344"/>
        <end position="371"/>
    </location>
</feature>
<keyword evidence="4" id="KW-0408">Iron</keyword>
<name>A0A7G2CN08_9TRYP</name>
<keyword evidence="5" id="KW-0411">Iron-sulfur</keyword>
<evidence type="ECO:0000313" key="10">
    <source>
        <dbReference type="EMBL" id="CAD2219953.1"/>
    </source>
</evidence>
<evidence type="ECO:0000256" key="7">
    <source>
        <dbReference type="ARBA" id="ARBA00045681"/>
    </source>
</evidence>
<dbReference type="GO" id="GO:0006412">
    <property type="term" value="P:translation"/>
    <property type="evidence" value="ECO:0007669"/>
    <property type="project" value="InterPro"/>
</dbReference>
<dbReference type="EMBL" id="LR877159">
    <property type="protein sequence ID" value="CAD2219953.1"/>
    <property type="molecule type" value="Genomic_DNA"/>
</dbReference>
<dbReference type="Pfam" id="PF09243">
    <property type="entry name" value="Rsm22"/>
    <property type="match status" value="1"/>
</dbReference>
<keyword evidence="2" id="KW-0479">Metal-binding</keyword>
<dbReference type="Proteomes" id="UP000515908">
    <property type="component" value="Chromosome 15"/>
</dbReference>
<dbReference type="VEuPathDB" id="TriTrypDB:ADEAN_000746700"/>
<dbReference type="AlphaFoldDB" id="A0A7G2CN08"/>
<proteinExistence type="predicted"/>
<evidence type="ECO:0000256" key="3">
    <source>
        <dbReference type="ARBA" id="ARBA00022946"/>
    </source>
</evidence>
<keyword evidence="11" id="KW-1185">Reference proteome</keyword>
<dbReference type="InterPro" id="IPR015324">
    <property type="entry name" value="Ribosomal_Rsm22-like"/>
</dbReference>